<dbReference type="Gene3D" id="3.30.1490.20">
    <property type="entry name" value="ATP-grasp fold, A domain"/>
    <property type="match status" value="1"/>
</dbReference>
<dbReference type="UniPathway" id="UPA00074">
    <property type="reaction ID" value="UER00125"/>
</dbReference>
<evidence type="ECO:0000256" key="1">
    <source>
        <dbReference type="ARBA" id="ARBA00001936"/>
    </source>
</evidence>
<evidence type="ECO:0000256" key="12">
    <source>
        <dbReference type="ARBA" id="ARBA00042864"/>
    </source>
</evidence>
<dbReference type="Proteomes" id="UP000051324">
    <property type="component" value="Unassembled WGS sequence"/>
</dbReference>
<dbReference type="AlphaFoldDB" id="A0A0R1TQ67"/>
<evidence type="ECO:0000256" key="14">
    <source>
        <dbReference type="PROSITE-ProRule" id="PRU00409"/>
    </source>
</evidence>
<evidence type="ECO:0000256" key="4">
    <source>
        <dbReference type="ARBA" id="ARBA00013255"/>
    </source>
</evidence>
<dbReference type="InterPro" id="IPR020559">
    <property type="entry name" value="PRibGlycinamide_synth_CS"/>
</dbReference>
<comment type="cofactor">
    <cofactor evidence="1">
        <name>Mn(2+)</name>
        <dbReference type="ChEBI" id="CHEBI:29035"/>
    </cofactor>
</comment>
<dbReference type="Gene3D" id="3.30.470.20">
    <property type="entry name" value="ATP-grasp fold, B domain"/>
    <property type="match status" value="1"/>
</dbReference>
<dbReference type="SUPFAM" id="SSF51246">
    <property type="entry name" value="Rudiment single hybrid motif"/>
    <property type="match status" value="1"/>
</dbReference>
<dbReference type="STRING" id="1423724.FC32_GL000834"/>
<dbReference type="PATRIC" id="fig|1423724.4.peg.873"/>
<dbReference type="PROSITE" id="PS50975">
    <property type="entry name" value="ATP_GRASP"/>
    <property type="match status" value="1"/>
</dbReference>
<evidence type="ECO:0000256" key="8">
    <source>
        <dbReference type="ARBA" id="ARBA00022840"/>
    </source>
</evidence>
<keyword evidence="7 13" id="KW-0658">Purine biosynthesis</keyword>
<dbReference type="SMART" id="SM01210">
    <property type="entry name" value="GARS_C"/>
    <property type="match status" value="1"/>
</dbReference>
<dbReference type="PANTHER" id="PTHR43472">
    <property type="entry name" value="PHOSPHORIBOSYLAMINE--GLYCINE LIGASE"/>
    <property type="match status" value="1"/>
</dbReference>
<dbReference type="SUPFAM" id="SSF56059">
    <property type="entry name" value="Glutathione synthetase ATP-binding domain-like"/>
    <property type="match status" value="1"/>
</dbReference>
<comment type="pathway">
    <text evidence="3 13">Purine metabolism; IMP biosynthesis via de novo pathway; N(1)-(5-phospho-D-ribosyl)glycinamide from 5-phospho-alpha-D-ribose 1-diphosphate: step 2/2.</text>
</comment>
<dbReference type="PROSITE" id="PS00184">
    <property type="entry name" value="GARS"/>
    <property type="match status" value="1"/>
</dbReference>
<dbReference type="InterPro" id="IPR020562">
    <property type="entry name" value="PRibGlycinamide_synth_N"/>
</dbReference>
<dbReference type="InterPro" id="IPR013815">
    <property type="entry name" value="ATP_grasp_subdomain_1"/>
</dbReference>
<dbReference type="NCBIfam" id="TIGR00877">
    <property type="entry name" value="purD"/>
    <property type="match status" value="1"/>
</dbReference>
<keyword evidence="5 13" id="KW-0436">Ligase</keyword>
<keyword evidence="9" id="KW-0464">Manganese</keyword>
<evidence type="ECO:0000259" key="15">
    <source>
        <dbReference type="PROSITE" id="PS50975"/>
    </source>
</evidence>
<evidence type="ECO:0000256" key="2">
    <source>
        <dbReference type="ARBA" id="ARBA00001946"/>
    </source>
</evidence>
<keyword evidence="6 14" id="KW-0547">Nucleotide-binding</keyword>
<evidence type="ECO:0000313" key="16">
    <source>
        <dbReference type="EMBL" id="KRL83580.1"/>
    </source>
</evidence>
<comment type="similarity">
    <text evidence="10 13">Belongs to the GARS family.</text>
</comment>
<evidence type="ECO:0000256" key="7">
    <source>
        <dbReference type="ARBA" id="ARBA00022755"/>
    </source>
</evidence>
<evidence type="ECO:0000256" key="5">
    <source>
        <dbReference type="ARBA" id="ARBA00022598"/>
    </source>
</evidence>
<dbReference type="InterPro" id="IPR037123">
    <property type="entry name" value="PRibGlycinamide_synth_C_sf"/>
</dbReference>
<proteinExistence type="inferred from homology"/>
<dbReference type="GO" id="GO:0046872">
    <property type="term" value="F:metal ion binding"/>
    <property type="evidence" value="ECO:0007669"/>
    <property type="project" value="InterPro"/>
</dbReference>
<dbReference type="RefSeq" id="WP_025087122.1">
    <property type="nucleotide sequence ID" value="NZ_AZFT01000053.1"/>
</dbReference>
<dbReference type="InterPro" id="IPR020560">
    <property type="entry name" value="PRibGlycinamide_synth_C-dom"/>
</dbReference>
<comment type="catalytic activity">
    <reaction evidence="13">
        <text>5-phospho-beta-D-ribosylamine + glycine + ATP = N(1)-(5-phospho-beta-D-ribosyl)glycinamide + ADP + phosphate + H(+)</text>
        <dbReference type="Rhea" id="RHEA:17453"/>
        <dbReference type="ChEBI" id="CHEBI:15378"/>
        <dbReference type="ChEBI" id="CHEBI:30616"/>
        <dbReference type="ChEBI" id="CHEBI:43474"/>
        <dbReference type="ChEBI" id="CHEBI:57305"/>
        <dbReference type="ChEBI" id="CHEBI:58681"/>
        <dbReference type="ChEBI" id="CHEBI:143788"/>
        <dbReference type="ChEBI" id="CHEBI:456216"/>
        <dbReference type="EC" id="6.3.4.13"/>
    </reaction>
</comment>
<dbReference type="SUPFAM" id="SSF52440">
    <property type="entry name" value="PreATP-grasp domain"/>
    <property type="match status" value="1"/>
</dbReference>
<dbReference type="PANTHER" id="PTHR43472:SF1">
    <property type="entry name" value="PHOSPHORIBOSYLAMINE--GLYCINE LIGASE, CHLOROPLASTIC"/>
    <property type="match status" value="1"/>
</dbReference>
<keyword evidence="8 14" id="KW-0067">ATP-binding</keyword>
<dbReference type="InterPro" id="IPR011761">
    <property type="entry name" value="ATP-grasp"/>
</dbReference>
<comment type="cofactor">
    <cofactor evidence="2">
        <name>Mg(2+)</name>
        <dbReference type="ChEBI" id="CHEBI:18420"/>
    </cofactor>
</comment>
<dbReference type="InterPro" id="IPR020561">
    <property type="entry name" value="PRibGlycinamid_synth_ATP-grasp"/>
</dbReference>
<dbReference type="SMART" id="SM01209">
    <property type="entry name" value="GARS_A"/>
    <property type="match status" value="1"/>
</dbReference>
<dbReference type="Gene3D" id="3.90.600.10">
    <property type="entry name" value="Phosphoribosylglycinamide synthetase, C-terminal domain"/>
    <property type="match status" value="1"/>
</dbReference>
<dbReference type="InterPro" id="IPR011054">
    <property type="entry name" value="Rudment_hybrid_motif"/>
</dbReference>
<keyword evidence="17" id="KW-1185">Reference proteome</keyword>
<dbReference type="GO" id="GO:0006189">
    <property type="term" value="P:'de novo' IMP biosynthetic process"/>
    <property type="evidence" value="ECO:0007669"/>
    <property type="project" value="UniProtKB-UniRule"/>
</dbReference>
<evidence type="ECO:0000256" key="3">
    <source>
        <dbReference type="ARBA" id="ARBA00005174"/>
    </source>
</evidence>
<dbReference type="EC" id="6.3.4.13" evidence="4 13"/>
<dbReference type="InterPro" id="IPR000115">
    <property type="entry name" value="PRibGlycinamide_synth"/>
</dbReference>
<dbReference type="InterPro" id="IPR016185">
    <property type="entry name" value="PreATP-grasp_dom_sf"/>
</dbReference>
<dbReference type="HAMAP" id="MF_00138">
    <property type="entry name" value="GARS"/>
    <property type="match status" value="1"/>
</dbReference>
<accession>A0A0R1TQ67</accession>
<evidence type="ECO:0000256" key="6">
    <source>
        <dbReference type="ARBA" id="ARBA00022741"/>
    </source>
</evidence>
<dbReference type="OrthoDB" id="9807240at2"/>
<dbReference type="Gene3D" id="3.40.50.20">
    <property type="match status" value="1"/>
</dbReference>
<evidence type="ECO:0000256" key="11">
    <source>
        <dbReference type="ARBA" id="ARBA00042242"/>
    </source>
</evidence>
<organism evidence="16 17">
    <name type="scientific">Ligilactobacillus apodemi DSM 16634 = JCM 16172</name>
    <dbReference type="NCBI Taxonomy" id="1423724"/>
    <lineage>
        <taxon>Bacteria</taxon>
        <taxon>Bacillati</taxon>
        <taxon>Bacillota</taxon>
        <taxon>Bacilli</taxon>
        <taxon>Lactobacillales</taxon>
        <taxon>Lactobacillaceae</taxon>
        <taxon>Ligilactobacillus</taxon>
    </lineage>
</organism>
<reference evidence="16 17" key="1">
    <citation type="journal article" date="2015" name="Genome Announc.">
        <title>Expanding the biotechnology potential of lactobacilli through comparative genomics of 213 strains and associated genera.</title>
        <authorList>
            <person name="Sun Z."/>
            <person name="Harris H.M."/>
            <person name="McCann A."/>
            <person name="Guo C."/>
            <person name="Argimon S."/>
            <person name="Zhang W."/>
            <person name="Yang X."/>
            <person name="Jeffery I.B."/>
            <person name="Cooney J.C."/>
            <person name="Kagawa T.F."/>
            <person name="Liu W."/>
            <person name="Song Y."/>
            <person name="Salvetti E."/>
            <person name="Wrobel A."/>
            <person name="Rasinkangas P."/>
            <person name="Parkhill J."/>
            <person name="Rea M.C."/>
            <person name="O'Sullivan O."/>
            <person name="Ritari J."/>
            <person name="Douillard F.P."/>
            <person name="Paul Ross R."/>
            <person name="Yang R."/>
            <person name="Briner A.E."/>
            <person name="Felis G.E."/>
            <person name="de Vos W.M."/>
            <person name="Barrangou R."/>
            <person name="Klaenhammer T.R."/>
            <person name="Caufield P.W."/>
            <person name="Cui Y."/>
            <person name="Zhang H."/>
            <person name="O'Toole P.W."/>
        </authorList>
    </citation>
    <scope>NUCLEOTIDE SEQUENCE [LARGE SCALE GENOMIC DNA]</scope>
    <source>
        <strain evidence="16 17">DSM 16634</strain>
    </source>
</reference>
<evidence type="ECO:0000313" key="17">
    <source>
        <dbReference type="Proteomes" id="UP000051324"/>
    </source>
</evidence>
<sequence length="426" mass="46592">MKDKLKVLVVGSGGREHAIAKKLLASPKVAQVFCAPGNPGMTLDGINLVSISELDFDALKGFCYEEEIAWTFVGPENALVAGIVDSFEKDGFKIFGPAKDAAMLEGSKDFAMRFMNKYEVPTAYFETFQNSEAAILALADFAEPIVIKADGLAAGKGVVIAPTKEQAKKEIKLMFKKGQKQIVLSEFLAGQEYSLFVAVGRKDYQILPMAQDHKRAFDNDQGPNTGGMGAYSPLPQLPKHDYQRMLTEVVEPTIAGLRQENFDYCGILYIGLIMTAKGPKVIEYNVRLGDPETQVVLPRIASDFAMLIDAAVEGQKLPEVVATNDACLGVIVAAKGYPGEYHKGQALPTLESIDDVTLDFANVSENDHSEQLRANGGRLLTVLAKAKDLTTAQKLVYDYLGQHEFIDCYYRQDIGKKATHKSAKDF</sequence>
<dbReference type="GO" id="GO:0004637">
    <property type="term" value="F:phosphoribosylamine-glycine ligase activity"/>
    <property type="evidence" value="ECO:0007669"/>
    <property type="project" value="UniProtKB-UniRule"/>
</dbReference>
<comment type="caution">
    <text evidence="16">The sequence shown here is derived from an EMBL/GenBank/DDBJ whole genome shotgun (WGS) entry which is preliminary data.</text>
</comment>
<dbReference type="eggNOG" id="COG0151">
    <property type="taxonomic scope" value="Bacteria"/>
</dbReference>
<dbReference type="Pfam" id="PF02843">
    <property type="entry name" value="GARS_C"/>
    <property type="match status" value="1"/>
</dbReference>
<feature type="domain" description="ATP-grasp" evidence="15">
    <location>
        <begin position="112"/>
        <end position="313"/>
    </location>
</feature>
<evidence type="ECO:0000256" key="9">
    <source>
        <dbReference type="ARBA" id="ARBA00023211"/>
    </source>
</evidence>
<protein>
    <recommendedName>
        <fullName evidence="4 13">Phosphoribosylamine--glycine ligase</fullName>
        <ecNumber evidence="4 13">6.3.4.13</ecNumber>
    </recommendedName>
    <alternativeName>
        <fullName evidence="13">GARS</fullName>
    </alternativeName>
    <alternativeName>
        <fullName evidence="11 13">Glycinamide ribonucleotide synthetase</fullName>
    </alternativeName>
    <alternativeName>
        <fullName evidence="12 13">Phosphoribosylglycinamide synthetase</fullName>
    </alternativeName>
</protein>
<evidence type="ECO:0000256" key="10">
    <source>
        <dbReference type="ARBA" id="ARBA00038345"/>
    </source>
</evidence>
<name>A0A0R1TQ67_9LACO</name>
<gene>
    <name evidence="13" type="primary">purD</name>
    <name evidence="16" type="ORF">FC32_GL000834</name>
</gene>
<dbReference type="Pfam" id="PF02844">
    <property type="entry name" value="GARS_N"/>
    <property type="match status" value="1"/>
</dbReference>
<evidence type="ECO:0000256" key="13">
    <source>
        <dbReference type="HAMAP-Rule" id="MF_00138"/>
    </source>
</evidence>
<dbReference type="GO" id="GO:0005524">
    <property type="term" value="F:ATP binding"/>
    <property type="evidence" value="ECO:0007669"/>
    <property type="project" value="UniProtKB-UniRule"/>
</dbReference>
<dbReference type="GO" id="GO:0009113">
    <property type="term" value="P:purine nucleobase biosynthetic process"/>
    <property type="evidence" value="ECO:0007669"/>
    <property type="project" value="InterPro"/>
</dbReference>
<dbReference type="Pfam" id="PF01071">
    <property type="entry name" value="GARS_A"/>
    <property type="match status" value="1"/>
</dbReference>
<dbReference type="EMBL" id="AZFT01000053">
    <property type="protein sequence ID" value="KRL83580.1"/>
    <property type="molecule type" value="Genomic_DNA"/>
</dbReference>